<dbReference type="GO" id="GO:0008233">
    <property type="term" value="F:peptidase activity"/>
    <property type="evidence" value="ECO:0007669"/>
    <property type="project" value="UniProtKB-KW"/>
</dbReference>
<proteinExistence type="predicted"/>
<evidence type="ECO:0000256" key="3">
    <source>
        <dbReference type="ARBA" id="ARBA00022801"/>
    </source>
</evidence>
<accession>A0A915L2T9</accession>
<dbReference type="InterPro" id="IPR023333">
    <property type="entry name" value="Proteasome_suB-type"/>
</dbReference>
<keyword evidence="3" id="KW-0378">Hydrolase</keyword>
<dbReference type="Pfam" id="PF00227">
    <property type="entry name" value="Proteasome"/>
    <property type="match status" value="1"/>
</dbReference>
<evidence type="ECO:0000313" key="5">
    <source>
        <dbReference type="Proteomes" id="UP000887565"/>
    </source>
</evidence>
<dbReference type="GO" id="GO:0005839">
    <property type="term" value="C:proteasome core complex"/>
    <property type="evidence" value="ECO:0007669"/>
    <property type="project" value="InterPro"/>
</dbReference>
<organism evidence="5 6">
    <name type="scientific">Romanomermis culicivorax</name>
    <name type="common">Nematode worm</name>
    <dbReference type="NCBI Taxonomy" id="13658"/>
    <lineage>
        <taxon>Eukaryota</taxon>
        <taxon>Metazoa</taxon>
        <taxon>Ecdysozoa</taxon>
        <taxon>Nematoda</taxon>
        <taxon>Enoplea</taxon>
        <taxon>Dorylaimia</taxon>
        <taxon>Mermithida</taxon>
        <taxon>Mermithoidea</taxon>
        <taxon>Mermithidae</taxon>
        <taxon>Romanomermis</taxon>
    </lineage>
</organism>
<evidence type="ECO:0000256" key="2">
    <source>
        <dbReference type="ARBA" id="ARBA00022670"/>
    </source>
</evidence>
<evidence type="ECO:0000313" key="6">
    <source>
        <dbReference type="WBParaSite" id="nRc.2.0.1.t44807-RA"/>
    </source>
</evidence>
<dbReference type="WBParaSite" id="nRc.2.0.1.t44807-RA">
    <property type="protein sequence ID" value="nRc.2.0.1.t44807-RA"/>
    <property type="gene ID" value="nRc.2.0.1.g44807"/>
</dbReference>
<evidence type="ECO:0000256" key="1">
    <source>
        <dbReference type="ARBA" id="ARBA00022490"/>
    </source>
</evidence>
<dbReference type="InterPro" id="IPR029055">
    <property type="entry name" value="Ntn_hydrolases_N"/>
</dbReference>
<dbReference type="GO" id="GO:0051603">
    <property type="term" value="P:proteolysis involved in protein catabolic process"/>
    <property type="evidence" value="ECO:0007669"/>
    <property type="project" value="InterPro"/>
</dbReference>
<reference evidence="6" key="1">
    <citation type="submission" date="2022-11" db="UniProtKB">
        <authorList>
            <consortium name="WormBaseParasite"/>
        </authorList>
    </citation>
    <scope>IDENTIFICATION</scope>
</reference>
<dbReference type="OMA" id="YPSDKLQ"/>
<dbReference type="SUPFAM" id="SSF56235">
    <property type="entry name" value="N-terminal nucleophile aminohydrolases (Ntn hydrolases)"/>
    <property type="match status" value="1"/>
</dbReference>
<evidence type="ECO:0000256" key="4">
    <source>
        <dbReference type="ARBA" id="ARBA00026071"/>
    </source>
</evidence>
<dbReference type="AlphaFoldDB" id="A0A915L2T9"/>
<keyword evidence="5" id="KW-1185">Reference proteome</keyword>
<name>A0A915L2T9_ROMCU</name>
<sequence>MWIADQLSKYESEETSYFKNLYTPKRVVSDGTTLITAEYDGGVVIGVDSRTSSGIEQEGRPVKVKIVAEIFKNICYRYREDLHMSLLVVGYDSILGGQVYQIPMGGMIYRQPVSCSGSGSTYVFGYLDNNYKPKMKKEECKEFIKKAVALAITRDGGSGGVIRLATVSKDGLEEEVISGKDIPAYDI</sequence>
<dbReference type="InterPro" id="IPR001353">
    <property type="entry name" value="Proteasome_sua/b"/>
</dbReference>
<dbReference type="GO" id="GO:0005737">
    <property type="term" value="C:cytoplasm"/>
    <property type="evidence" value="ECO:0007669"/>
    <property type="project" value="TreeGrafter"/>
</dbReference>
<dbReference type="Gene3D" id="3.60.20.10">
    <property type="entry name" value="Glutamine Phosphoribosylpyrophosphate, subunit 1, domain 1"/>
    <property type="match status" value="1"/>
</dbReference>
<keyword evidence="2" id="KW-0645">Protease</keyword>
<dbReference type="PANTHER" id="PTHR32194">
    <property type="entry name" value="METALLOPROTEASE TLDD"/>
    <property type="match status" value="1"/>
</dbReference>
<comment type="subunit">
    <text evidence="4">The 26S proteasome consists of a 20S proteasome core and two 19S regulatory subunits. The 20S proteasome core is composed of 28 subunits that are arranged in four stacked rings, resulting in a barrel-shaped structure. The two end rings are each formed by seven alpha subunits, and the two central rings are each formed by seven beta subunits. The catalytic chamber with the active sites is on the inside of the barrel.</text>
</comment>
<dbReference type="PANTHER" id="PTHR32194:SF0">
    <property type="entry name" value="ATP-DEPENDENT PROTEASE SUBUNIT HSLV"/>
    <property type="match status" value="1"/>
</dbReference>
<keyword evidence="1" id="KW-0963">Cytoplasm</keyword>
<dbReference type="Proteomes" id="UP000887565">
    <property type="component" value="Unplaced"/>
</dbReference>
<protein>
    <submittedName>
        <fullName evidence="6">Proteasome endopeptidase complex</fullName>
    </submittedName>
</protein>